<feature type="region of interest" description="Disordered" evidence="1">
    <location>
        <begin position="1"/>
        <end position="39"/>
    </location>
</feature>
<sequence>MDDDDDDDDEDDGEISFRRSFHSAGATISKQQVGTPVDARRSVFGREGAFFTANGEAAQSVEDERVPLESSTLGSVGDITFACGSASGSTLLPISKAFIQERIDHSSRNTSSWSVSSDAQERQTTKAFRGGKMMGQYLQQSRRTASQTDVGLGLSPLLPVVPLSTWSAGGNSNSHGSLVQGGPLCIPRITVNGAEYGRVFEQLVKKTLQGHGGSGSALAGAGSGSGSGSCSGGDDGDVEEYGIETMCPVSLEGLVYADNEEEEDEMVGGERGDRVMEVALADSTEIRGIDMSFLPSLIRQDDASVKERPPVSRCPPEMDRGQRPAPKKNSAGSISNNDMGHRRAGTGPRMMGSSTAAILHARAPPLPPAPKAAPPTLPIRS</sequence>
<dbReference type="EMBL" id="JAAAHY010000260">
    <property type="protein sequence ID" value="KAF9965371.1"/>
    <property type="molecule type" value="Genomic_DNA"/>
</dbReference>
<feature type="compositionally biased region" description="Acidic residues" evidence="1">
    <location>
        <begin position="1"/>
        <end position="14"/>
    </location>
</feature>
<evidence type="ECO:0000256" key="1">
    <source>
        <dbReference type="SAM" id="MobiDB-lite"/>
    </source>
</evidence>
<dbReference type="AlphaFoldDB" id="A0A9P6M4P8"/>
<keyword evidence="3" id="KW-1185">Reference proteome</keyword>
<feature type="compositionally biased region" description="Gly residues" evidence="1">
    <location>
        <begin position="211"/>
        <end position="233"/>
    </location>
</feature>
<evidence type="ECO:0000313" key="3">
    <source>
        <dbReference type="Proteomes" id="UP000738359"/>
    </source>
</evidence>
<dbReference type="OrthoDB" id="10611732at2759"/>
<comment type="caution">
    <text evidence="2">The sequence shown here is derived from an EMBL/GenBank/DDBJ whole genome shotgun (WGS) entry which is preliminary data.</text>
</comment>
<protein>
    <submittedName>
        <fullName evidence="2">Uncharacterized protein</fullName>
    </submittedName>
</protein>
<dbReference type="Proteomes" id="UP000738359">
    <property type="component" value="Unassembled WGS sequence"/>
</dbReference>
<feature type="region of interest" description="Disordered" evidence="1">
    <location>
        <begin position="109"/>
        <end position="132"/>
    </location>
</feature>
<feature type="compositionally biased region" description="Pro residues" evidence="1">
    <location>
        <begin position="364"/>
        <end position="381"/>
    </location>
</feature>
<proteinExistence type="predicted"/>
<feature type="region of interest" description="Disordered" evidence="1">
    <location>
        <begin position="302"/>
        <end position="381"/>
    </location>
</feature>
<name>A0A9P6M4P8_MORAP</name>
<accession>A0A9P6M4P8</accession>
<organism evidence="2 3">
    <name type="scientific">Mortierella alpina</name>
    <name type="common">Oleaginous fungus</name>
    <name type="synonym">Mortierella renispora</name>
    <dbReference type="NCBI Taxonomy" id="64518"/>
    <lineage>
        <taxon>Eukaryota</taxon>
        <taxon>Fungi</taxon>
        <taxon>Fungi incertae sedis</taxon>
        <taxon>Mucoromycota</taxon>
        <taxon>Mortierellomycotina</taxon>
        <taxon>Mortierellomycetes</taxon>
        <taxon>Mortierellales</taxon>
        <taxon>Mortierellaceae</taxon>
        <taxon>Mortierella</taxon>
    </lineage>
</organism>
<gene>
    <name evidence="2" type="ORF">BGZ70_004968</name>
</gene>
<evidence type="ECO:0000313" key="2">
    <source>
        <dbReference type="EMBL" id="KAF9965371.1"/>
    </source>
</evidence>
<reference evidence="2" key="1">
    <citation type="journal article" date="2020" name="Fungal Divers.">
        <title>Resolving the Mortierellaceae phylogeny through synthesis of multi-gene phylogenetics and phylogenomics.</title>
        <authorList>
            <person name="Vandepol N."/>
            <person name="Liber J."/>
            <person name="Desiro A."/>
            <person name="Na H."/>
            <person name="Kennedy M."/>
            <person name="Barry K."/>
            <person name="Grigoriev I.V."/>
            <person name="Miller A.N."/>
            <person name="O'Donnell K."/>
            <person name="Stajich J.E."/>
            <person name="Bonito G."/>
        </authorList>
    </citation>
    <scope>NUCLEOTIDE SEQUENCE</scope>
    <source>
        <strain evidence="2">CK1249</strain>
    </source>
</reference>
<feature type="region of interest" description="Disordered" evidence="1">
    <location>
        <begin position="211"/>
        <end position="239"/>
    </location>
</feature>
<feature type="compositionally biased region" description="Basic and acidic residues" evidence="1">
    <location>
        <begin position="302"/>
        <end position="322"/>
    </location>
</feature>